<evidence type="ECO:0000313" key="1">
    <source>
        <dbReference type="EMBL" id="SLN47948.1"/>
    </source>
</evidence>
<proteinExistence type="predicted"/>
<name>A0A1X6ZD35_9RHOB</name>
<dbReference type="RefSeq" id="WP_085888330.1">
    <property type="nucleotide sequence ID" value="NZ_FWFN01000004.1"/>
</dbReference>
<reference evidence="1 2" key="1">
    <citation type="submission" date="2017-03" db="EMBL/GenBank/DDBJ databases">
        <authorList>
            <person name="Afonso C.L."/>
            <person name="Miller P.J."/>
            <person name="Scott M.A."/>
            <person name="Spackman E."/>
            <person name="Goraichik I."/>
            <person name="Dimitrov K.M."/>
            <person name="Suarez D.L."/>
            <person name="Swayne D.E."/>
        </authorList>
    </citation>
    <scope>NUCLEOTIDE SEQUENCE [LARGE SCALE GENOMIC DNA]</scope>
    <source>
        <strain evidence="1 2">CECT 7751</strain>
    </source>
</reference>
<protein>
    <submittedName>
        <fullName evidence="1">Uncharacterized protein</fullName>
    </submittedName>
</protein>
<gene>
    <name evidence="1" type="ORF">PSM7751_02281</name>
</gene>
<evidence type="ECO:0000313" key="2">
    <source>
        <dbReference type="Proteomes" id="UP000193963"/>
    </source>
</evidence>
<dbReference type="Proteomes" id="UP000193963">
    <property type="component" value="Unassembled WGS sequence"/>
</dbReference>
<accession>A0A1X6ZD35</accession>
<sequence>MSQKITVLSGTIEAGAKMDESALAECYEGLGQAARLIRSWQDMPVCFTRIGQYGWQLVLSPARPALREALAMRAGIRQKGRQFDTAIAMVSGPGAIPASRDLGQAEGLAFLTSLGILDGLRGARFGHGDGSELAAVARLVDHVSARWTAAQAKAVLPMLSQDAPTHSTVAESLGITRQAVRQALMGAGYPALSEALAEVEGSPMVPQRVGAVA</sequence>
<dbReference type="OrthoDB" id="7210707at2"/>
<organism evidence="1 2">
    <name type="scientific">Pseudooceanicola marinus</name>
    <dbReference type="NCBI Taxonomy" id="396013"/>
    <lineage>
        <taxon>Bacteria</taxon>
        <taxon>Pseudomonadati</taxon>
        <taxon>Pseudomonadota</taxon>
        <taxon>Alphaproteobacteria</taxon>
        <taxon>Rhodobacterales</taxon>
        <taxon>Paracoccaceae</taxon>
        <taxon>Pseudooceanicola</taxon>
    </lineage>
</organism>
<dbReference type="EMBL" id="FWFN01000004">
    <property type="protein sequence ID" value="SLN47948.1"/>
    <property type="molecule type" value="Genomic_DNA"/>
</dbReference>
<dbReference type="AlphaFoldDB" id="A0A1X6ZD35"/>
<keyword evidence="2" id="KW-1185">Reference proteome</keyword>